<evidence type="ECO:0000256" key="5">
    <source>
        <dbReference type="ARBA" id="ARBA00023136"/>
    </source>
</evidence>
<reference evidence="8" key="1">
    <citation type="submission" date="2023-07" db="EMBL/GenBank/DDBJ databases">
        <title>30 novel species of actinomycetes from the DSMZ collection.</title>
        <authorList>
            <person name="Nouioui I."/>
        </authorList>
    </citation>
    <scope>NUCLEOTIDE SEQUENCE [LARGE SCALE GENOMIC DNA]</scope>
    <source>
        <strain evidence="8">DSM 44399</strain>
    </source>
</reference>
<feature type="transmembrane region" description="Helical" evidence="6">
    <location>
        <begin position="125"/>
        <end position="142"/>
    </location>
</feature>
<name>A0ABU2J9V2_9ACTN</name>
<comment type="subcellular location">
    <subcellularLocation>
        <location evidence="1">Cell membrane</location>
        <topology evidence="1">Multi-pass membrane protein</topology>
    </subcellularLocation>
</comment>
<accession>A0ABU2J9V2</accession>
<evidence type="ECO:0000313" key="8">
    <source>
        <dbReference type="Proteomes" id="UP001183176"/>
    </source>
</evidence>
<dbReference type="SUPFAM" id="SSF103473">
    <property type="entry name" value="MFS general substrate transporter"/>
    <property type="match status" value="1"/>
</dbReference>
<dbReference type="InterPro" id="IPR011701">
    <property type="entry name" value="MFS"/>
</dbReference>
<evidence type="ECO:0000256" key="3">
    <source>
        <dbReference type="ARBA" id="ARBA00022692"/>
    </source>
</evidence>
<feature type="transmembrane region" description="Helical" evidence="6">
    <location>
        <begin position="325"/>
        <end position="342"/>
    </location>
</feature>
<dbReference type="Pfam" id="PF07690">
    <property type="entry name" value="MFS_1"/>
    <property type="match status" value="1"/>
</dbReference>
<keyword evidence="2" id="KW-1003">Cell membrane</keyword>
<proteinExistence type="predicted"/>
<organism evidence="7 8">
    <name type="scientific">Jatrophihabitans lederbergiae</name>
    <dbReference type="NCBI Taxonomy" id="3075547"/>
    <lineage>
        <taxon>Bacteria</taxon>
        <taxon>Bacillati</taxon>
        <taxon>Actinomycetota</taxon>
        <taxon>Actinomycetes</taxon>
        <taxon>Jatrophihabitantales</taxon>
        <taxon>Jatrophihabitantaceae</taxon>
        <taxon>Jatrophihabitans</taxon>
    </lineage>
</organism>
<gene>
    <name evidence="7" type="ORF">RM423_10200</name>
</gene>
<keyword evidence="3 6" id="KW-0812">Transmembrane</keyword>
<evidence type="ECO:0000256" key="6">
    <source>
        <dbReference type="SAM" id="Phobius"/>
    </source>
</evidence>
<feature type="transmembrane region" description="Helical" evidence="6">
    <location>
        <begin position="154"/>
        <end position="177"/>
    </location>
</feature>
<feature type="transmembrane region" description="Helical" evidence="6">
    <location>
        <begin position="57"/>
        <end position="79"/>
    </location>
</feature>
<evidence type="ECO:0000256" key="4">
    <source>
        <dbReference type="ARBA" id="ARBA00022989"/>
    </source>
</evidence>
<feature type="transmembrane region" description="Helical" evidence="6">
    <location>
        <begin position="183"/>
        <end position="204"/>
    </location>
</feature>
<sequence length="417" mass="42605">MLDRPRGLSADTGSGAPRTTLGRSYWVYAGLIMLSFAGSIAHVIAMTWLLLRGAHGPSYVASAFLLSAIPSIILFRIVRRPVADNRLPTRLSALDVAQATLAGAVPLLAWAGVEIPRSGLLVQEFLLSCCGAFVFPLSRALLVRTAPPGGEMTANSASAAVFQIGNSLGALGGGVLVSVLGPYPAMGINALTFLVSAGGVGFIVRPVPRDGVAHRNGSAAGLHDEATSMSSARVVGLLIVGTVALLSVQRLFLGSLGPLVATQLGGSALMQGGLQLTFTVGGIAGGLIIGRHAVALGTRSSVRVILLLCAAAFLAVATLSSLPAISVACFLLGLAVSFWSVFQSKLQVWQSADQQAGTLARIGLWQSLVALGIFAVQALLSVRMAVHLITGGLGLCLAFAGLLATGALGRRSTTQGV</sequence>
<dbReference type="Gene3D" id="1.20.1250.20">
    <property type="entry name" value="MFS general substrate transporter like domains"/>
    <property type="match status" value="1"/>
</dbReference>
<protein>
    <submittedName>
        <fullName evidence="7">MFS transporter</fullName>
    </submittedName>
</protein>
<evidence type="ECO:0000313" key="7">
    <source>
        <dbReference type="EMBL" id="MDT0261766.1"/>
    </source>
</evidence>
<feature type="transmembrane region" description="Helical" evidence="6">
    <location>
        <begin position="234"/>
        <end position="252"/>
    </location>
</feature>
<evidence type="ECO:0000256" key="2">
    <source>
        <dbReference type="ARBA" id="ARBA00022475"/>
    </source>
</evidence>
<evidence type="ECO:0000256" key="1">
    <source>
        <dbReference type="ARBA" id="ARBA00004651"/>
    </source>
</evidence>
<dbReference type="EMBL" id="JAVREH010000010">
    <property type="protein sequence ID" value="MDT0261766.1"/>
    <property type="molecule type" value="Genomic_DNA"/>
</dbReference>
<feature type="transmembrane region" description="Helical" evidence="6">
    <location>
        <begin position="25"/>
        <end position="51"/>
    </location>
</feature>
<feature type="transmembrane region" description="Helical" evidence="6">
    <location>
        <begin position="302"/>
        <end position="319"/>
    </location>
</feature>
<dbReference type="Proteomes" id="UP001183176">
    <property type="component" value="Unassembled WGS sequence"/>
</dbReference>
<keyword evidence="8" id="KW-1185">Reference proteome</keyword>
<keyword evidence="5 6" id="KW-0472">Membrane</keyword>
<dbReference type="PANTHER" id="PTHR23513:SF11">
    <property type="entry name" value="STAPHYLOFERRIN A TRANSPORTER"/>
    <property type="match status" value="1"/>
</dbReference>
<feature type="transmembrane region" description="Helical" evidence="6">
    <location>
        <begin position="362"/>
        <end position="380"/>
    </location>
</feature>
<keyword evidence="4 6" id="KW-1133">Transmembrane helix</keyword>
<dbReference type="RefSeq" id="WP_311422920.1">
    <property type="nucleotide sequence ID" value="NZ_JAVREH010000010.1"/>
</dbReference>
<comment type="caution">
    <text evidence="7">The sequence shown here is derived from an EMBL/GenBank/DDBJ whole genome shotgun (WGS) entry which is preliminary data.</text>
</comment>
<feature type="transmembrane region" description="Helical" evidence="6">
    <location>
        <begin position="386"/>
        <end position="408"/>
    </location>
</feature>
<feature type="transmembrane region" description="Helical" evidence="6">
    <location>
        <begin position="91"/>
        <end position="113"/>
    </location>
</feature>
<feature type="transmembrane region" description="Helical" evidence="6">
    <location>
        <begin position="272"/>
        <end position="290"/>
    </location>
</feature>
<dbReference type="InterPro" id="IPR036259">
    <property type="entry name" value="MFS_trans_sf"/>
</dbReference>
<dbReference type="PANTHER" id="PTHR23513">
    <property type="entry name" value="INTEGRAL MEMBRANE EFFLUX PROTEIN-RELATED"/>
    <property type="match status" value="1"/>
</dbReference>